<dbReference type="InterPro" id="IPR007197">
    <property type="entry name" value="rSAM"/>
</dbReference>
<dbReference type="GO" id="GO:0046872">
    <property type="term" value="F:metal ion binding"/>
    <property type="evidence" value="ECO:0007669"/>
    <property type="project" value="UniProtKB-KW"/>
</dbReference>
<dbReference type="InterPro" id="IPR013785">
    <property type="entry name" value="Aldolase_TIM"/>
</dbReference>
<dbReference type="SFLD" id="SFLDG01067">
    <property type="entry name" value="SPASM/twitch_domain_containing"/>
    <property type="match status" value="1"/>
</dbReference>
<gene>
    <name evidence="9" type="ORF">MM415A03341_0010</name>
    <name evidence="10" type="ORF">MM415B02787_0004</name>
</gene>
<dbReference type="SUPFAM" id="SSF102114">
    <property type="entry name" value="Radical SAM enzymes"/>
    <property type="match status" value="1"/>
</dbReference>
<evidence type="ECO:0000259" key="8">
    <source>
        <dbReference type="Pfam" id="PF13186"/>
    </source>
</evidence>
<keyword evidence="5" id="KW-0408">Iron</keyword>
<dbReference type="SFLD" id="SFLDS00029">
    <property type="entry name" value="Radical_SAM"/>
    <property type="match status" value="1"/>
</dbReference>
<dbReference type="PANTHER" id="PTHR11228:SF7">
    <property type="entry name" value="PQQA PEPTIDE CYCLASE"/>
    <property type="match status" value="1"/>
</dbReference>
<dbReference type="Pfam" id="PF13186">
    <property type="entry name" value="SPASM"/>
    <property type="match status" value="1"/>
</dbReference>
<evidence type="ECO:0000256" key="6">
    <source>
        <dbReference type="ARBA" id="ARBA00023014"/>
    </source>
</evidence>
<dbReference type="Gene3D" id="3.20.20.70">
    <property type="entry name" value="Aldolase class I"/>
    <property type="match status" value="1"/>
</dbReference>
<dbReference type="AlphaFoldDB" id="A0A6M3L1Q5"/>
<comment type="cofactor">
    <cofactor evidence="1">
        <name>[4Fe-4S] cluster</name>
        <dbReference type="ChEBI" id="CHEBI:49883"/>
    </cofactor>
</comment>
<evidence type="ECO:0000256" key="1">
    <source>
        <dbReference type="ARBA" id="ARBA00001966"/>
    </source>
</evidence>
<dbReference type="InterPro" id="IPR034391">
    <property type="entry name" value="AdoMet-like_SPASM_containing"/>
</dbReference>
<keyword evidence="2" id="KW-0004">4Fe-4S</keyword>
<protein>
    <submittedName>
        <fullName evidence="10">Putative radical SAM superfamily protein</fullName>
    </submittedName>
</protein>
<feature type="domain" description="4Fe4S-binding SPASM" evidence="8">
    <location>
        <begin position="241"/>
        <end position="308"/>
    </location>
</feature>
<keyword evidence="4" id="KW-0479">Metal-binding</keyword>
<name>A0A6M3L1Q5_9ZZZZ</name>
<dbReference type="CDD" id="cd21109">
    <property type="entry name" value="SPASM"/>
    <property type="match status" value="1"/>
</dbReference>
<keyword evidence="3" id="KW-0949">S-adenosyl-L-methionine</keyword>
<dbReference type="InterPro" id="IPR050377">
    <property type="entry name" value="Radical_SAM_PqqE_MftC-like"/>
</dbReference>
<dbReference type="EMBL" id="MT142769">
    <property type="protein sequence ID" value="QJA88299.1"/>
    <property type="molecule type" value="Genomic_DNA"/>
</dbReference>
<feature type="domain" description="Radical SAM core" evidence="7">
    <location>
        <begin position="35"/>
        <end position="178"/>
    </location>
</feature>
<reference evidence="10" key="1">
    <citation type="submission" date="2020-03" db="EMBL/GenBank/DDBJ databases">
        <title>The deep terrestrial virosphere.</title>
        <authorList>
            <person name="Holmfeldt K."/>
            <person name="Nilsson E."/>
            <person name="Simone D."/>
            <person name="Lopez-Fernandez M."/>
            <person name="Wu X."/>
            <person name="de Brujin I."/>
            <person name="Lundin D."/>
            <person name="Andersson A."/>
            <person name="Bertilsson S."/>
            <person name="Dopson M."/>
        </authorList>
    </citation>
    <scope>NUCLEOTIDE SEQUENCE</scope>
    <source>
        <strain evidence="9">MM415A03341</strain>
        <strain evidence="10">MM415B02787</strain>
    </source>
</reference>
<organism evidence="10">
    <name type="scientific">viral metagenome</name>
    <dbReference type="NCBI Taxonomy" id="1070528"/>
    <lineage>
        <taxon>unclassified sequences</taxon>
        <taxon>metagenomes</taxon>
        <taxon>organismal metagenomes</taxon>
    </lineage>
</organism>
<dbReference type="InterPro" id="IPR058240">
    <property type="entry name" value="rSAM_sf"/>
</dbReference>
<dbReference type="GO" id="GO:0051536">
    <property type="term" value="F:iron-sulfur cluster binding"/>
    <property type="evidence" value="ECO:0007669"/>
    <property type="project" value="UniProtKB-KW"/>
</dbReference>
<dbReference type="Pfam" id="PF04055">
    <property type="entry name" value="Radical_SAM"/>
    <property type="match status" value="1"/>
</dbReference>
<dbReference type="CDD" id="cd01335">
    <property type="entry name" value="Radical_SAM"/>
    <property type="match status" value="1"/>
</dbReference>
<evidence type="ECO:0000256" key="3">
    <source>
        <dbReference type="ARBA" id="ARBA00022691"/>
    </source>
</evidence>
<keyword evidence="6" id="KW-0411">Iron-sulfur</keyword>
<evidence type="ECO:0000256" key="5">
    <source>
        <dbReference type="ARBA" id="ARBA00023004"/>
    </source>
</evidence>
<sequence length="323" mass="36704">MDDRILAELERLNRPELTEYITAKMIRPDEVHLESSSRCNADCIMCPREGMKRFKGEMSKAIFLKVVDGLQESPPVILHFHLNGEPMMMKTAELVSRMNHAKEKLPGTRMLFFTNASLLDEEATLRLLDSALNEICFSFDGGTKEDYEAIRRGLSFDKVFANIEHFQKENIKRGKKIRTHAFIVPQQRNATSIDRFHALFNSLAIDDVGGSGVQNIGGRIDAESLKVKNLQYNKGSIKAPCWRVFQDIDVMADGKVPVCCQDVHGDFILADAKKQNILDIWRGNALNDVRVMHLLGKQSELPFCKGCDFMIGFVAPEWWPRND</sequence>
<evidence type="ECO:0000313" key="10">
    <source>
        <dbReference type="EMBL" id="QJA88299.1"/>
    </source>
</evidence>
<dbReference type="InterPro" id="IPR023885">
    <property type="entry name" value="4Fe4S-binding_SPASM_dom"/>
</dbReference>
<evidence type="ECO:0000256" key="4">
    <source>
        <dbReference type="ARBA" id="ARBA00022723"/>
    </source>
</evidence>
<dbReference type="SFLD" id="SFLDG01387">
    <property type="entry name" value="BtrN-like_SPASM_domain_contain"/>
    <property type="match status" value="1"/>
</dbReference>
<dbReference type="PANTHER" id="PTHR11228">
    <property type="entry name" value="RADICAL SAM DOMAIN PROTEIN"/>
    <property type="match status" value="1"/>
</dbReference>
<dbReference type="EMBL" id="MT141853">
    <property type="protein sequence ID" value="QJA71192.1"/>
    <property type="molecule type" value="Genomic_DNA"/>
</dbReference>
<accession>A0A6M3L1Q5</accession>
<proteinExistence type="predicted"/>
<evidence type="ECO:0000259" key="7">
    <source>
        <dbReference type="Pfam" id="PF04055"/>
    </source>
</evidence>
<dbReference type="GO" id="GO:0003824">
    <property type="term" value="F:catalytic activity"/>
    <property type="evidence" value="ECO:0007669"/>
    <property type="project" value="InterPro"/>
</dbReference>
<evidence type="ECO:0000256" key="2">
    <source>
        <dbReference type="ARBA" id="ARBA00022485"/>
    </source>
</evidence>
<evidence type="ECO:0000313" key="9">
    <source>
        <dbReference type="EMBL" id="QJA71192.1"/>
    </source>
</evidence>